<keyword evidence="3" id="KW-1185">Reference proteome</keyword>
<dbReference type="Gene3D" id="1.10.3210.10">
    <property type="entry name" value="Hypothetical protein af1432"/>
    <property type="match status" value="1"/>
</dbReference>
<dbReference type="RefSeq" id="WP_316412644.1">
    <property type="nucleotide sequence ID" value="NZ_AP027080.1"/>
</dbReference>
<accession>A0AA48K9X1</accession>
<evidence type="ECO:0000313" key="2">
    <source>
        <dbReference type="EMBL" id="BDU73971.1"/>
    </source>
</evidence>
<dbReference type="SUPFAM" id="SSF109604">
    <property type="entry name" value="HD-domain/PDEase-like"/>
    <property type="match status" value="1"/>
</dbReference>
<evidence type="ECO:0000259" key="1">
    <source>
        <dbReference type="PROSITE" id="PS51833"/>
    </source>
</evidence>
<dbReference type="PANTHER" id="PTHR33525:SF3">
    <property type="entry name" value="RIBONUCLEASE Y"/>
    <property type="match status" value="1"/>
</dbReference>
<sequence length="282" mass="31025">MITSDLVRTRVRTLPSLPTTVVSLGQAVADDRCSVDRILNILAKDPALSATMLRLANSVMYAGDQRVMDLRTAVMRLGFEALLNLGRTAAIIRSFRGSNHLDPFRLWQHSVAVGLVSKGICRLIKMNHMDESAYLAGLLHDIGKIALDRCFTEEYAPVVQAIEQGDACLDAEFGNLGITHAEVGAMVAEHWSFPAAMVAAIRDHHQDHLTDFLPALVQIADLLVRTRIPNGPADETLMFSLEEQPAYPVVFGGGDFDAERLTFSIDDELEHAVNFVKLAFQD</sequence>
<proteinExistence type="predicted"/>
<evidence type="ECO:0000313" key="3">
    <source>
        <dbReference type="Proteomes" id="UP001238179"/>
    </source>
</evidence>
<dbReference type="AlphaFoldDB" id="A0AA48K9X1"/>
<dbReference type="SMART" id="SM00471">
    <property type="entry name" value="HDc"/>
    <property type="match status" value="1"/>
</dbReference>
<dbReference type="InterPro" id="IPR013976">
    <property type="entry name" value="HDOD"/>
</dbReference>
<organism evidence="2 3">
    <name type="scientific">Mesoterricola silvestris</name>
    <dbReference type="NCBI Taxonomy" id="2927979"/>
    <lineage>
        <taxon>Bacteria</taxon>
        <taxon>Pseudomonadati</taxon>
        <taxon>Acidobacteriota</taxon>
        <taxon>Holophagae</taxon>
        <taxon>Holophagales</taxon>
        <taxon>Holophagaceae</taxon>
        <taxon>Mesoterricola</taxon>
    </lineage>
</organism>
<name>A0AA48K9X1_9BACT</name>
<dbReference type="PANTHER" id="PTHR33525">
    <property type="match status" value="1"/>
</dbReference>
<dbReference type="Proteomes" id="UP001238179">
    <property type="component" value="Chromosome"/>
</dbReference>
<gene>
    <name evidence="2" type="ORF">METEAL_31450</name>
</gene>
<dbReference type="NCBIfam" id="TIGR00277">
    <property type="entry name" value="HDIG"/>
    <property type="match status" value="1"/>
</dbReference>
<protein>
    <recommendedName>
        <fullName evidence="1">HDOD domain-containing protein</fullName>
    </recommendedName>
</protein>
<dbReference type="KEGG" id="msil:METEAL_31450"/>
<dbReference type="EMBL" id="AP027080">
    <property type="protein sequence ID" value="BDU73971.1"/>
    <property type="molecule type" value="Genomic_DNA"/>
</dbReference>
<dbReference type="InterPro" id="IPR006675">
    <property type="entry name" value="HDIG_dom"/>
</dbReference>
<reference evidence="3" key="1">
    <citation type="journal article" date="2023" name="Int. J. Syst. Evol. Microbiol.">
        <title>Mesoterricola silvestris gen. nov., sp. nov., Mesoterricola sediminis sp. nov., Geothrix oryzae sp. nov., Geothrix edaphica sp. nov., Geothrix rubra sp. nov., and Geothrix limicola sp. nov., six novel members of Acidobacteriota isolated from soils.</title>
        <authorList>
            <person name="Itoh H."/>
            <person name="Sugisawa Y."/>
            <person name="Mise K."/>
            <person name="Xu Z."/>
            <person name="Kuniyasu M."/>
            <person name="Ushijima N."/>
            <person name="Kawano K."/>
            <person name="Kobayashi E."/>
            <person name="Shiratori Y."/>
            <person name="Masuda Y."/>
            <person name="Senoo K."/>
        </authorList>
    </citation>
    <scope>NUCLEOTIDE SEQUENCE [LARGE SCALE GENOMIC DNA]</scope>
    <source>
        <strain evidence="3">W79</strain>
    </source>
</reference>
<dbReference type="CDD" id="cd00077">
    <property type="entry name" value="HDc"/>
    <property type="match status" value="1"/>
</dbReference>
<dbReference type="Pfam" id="PF08668">
    <property type="entry name" value="HDOD"/>
    <property type="match status" value="1"/>
</dbReference>
<dbReference type="PROSITE" id="PS51833">
    <property type="entry name" value="HDOD"/>
    <property type="match status" value="1"/>
</dbReference>
<feature type="domain" description="HDOD" evidence="1">
    <location>
        <begin position="14"/>
        <end position="207"/>
    </location>
</feature>
<dbReference type="InterPro" id="IPR003607">
    <property type="entry name" value="HD/PDEase_dom"/>
</dbReference>
<dbReference type="InterPro" id="IPR052340">
    <property type="entry name" value="RNase_Y/CdgJ"/>
</dbReference>